<name>A0ABN9TPK7_9DINO</name>
<dbReference type="Gene3D" id="2.30.42.10">
    <property type="match status" value="1"/>
</dbReference>
<evidence type="ECO:0000256" key="1">
    <source>
        <dbReference type="SAM" id="MobiDB-lite"/>
    </source>
</evidence>
<feature type="compositionally biased region" description="Low complexity" evidence="1">
    <location>
        <begin position="1211"/>
        <end position="1229"/>
    </location>
</feature>
<dbReference type="Proteomes" id="UP001189429">
    <property type="component" value="Unassembled WGS sequence"/>
</dbReference>
<protein>
    <recommendedName>
        <fullName evidence="2">PDZ domain-containing protein</fullName>
    </recommendedName>
</protein>
<proteinExistence type="predicted"/>
<sequence length="1678" mass="176178">MSFSEWLTTEAVRAATTSLAIWAAKPECPPCTCKPSLVCGSGLEPQRQDCPRQVGTWPLSAVVLAAVLGLAAGALLGRWSTPPAPARALAAIDKFEEEARGDFILIRYQVGGARIWHERLILSFQPVAPFGCGILTPDGHGYVEIIANGGADVAEFCIPAGGAAGGNSAATGGDQVYRAGPWSSGGRARGLVPVAAALAAGAPLAAGPVGVPAPAAAAPAAAAVAPGWADIGAGALANAFAAVAAAPGGDARMQAIVLDSQGVRYADFRSAVMRMHELPWHDWPLKGPRTLLWVLNYICRNGGTPLGRHTKWKAEAYLDDEDPGVDVHLLCCRLLEFGVVYDQTHATNLASMELVGRTLQTQEELYRDRFAPTSEHGNDAALLSGVQDAGSGICMAPALRDWLAAEKSREAAIAKERRKAVAAAAEAVGDGAVGAAIPQAIMHIDSCVKELGAPPPEFSDTRAGQDGALRELLSCANLYGSGAASSSPYVRDRVAWPAEGAAPVELVGLVQPHDKAWLEGWQSHMLRDRQSAEALAHSACPRGPYCDPNLFRDATAYGQFLMEMHRRQMVTFAGDPYEELMGQHGDPYKEHVGLHEDPFISKGQHGDPHVELMVGNSLTRADASYVEGDSWDMEEVPGHLTRMDAWKSVSAQSVSTGLTASVEASSAGSPAIDTLAMRGPALVVAALGLLFGLLAREAQAMPRQRAPTPSARTRQRAQLAAAAARGRPLVGALTLLEQLAVRPNTEAMYRQLLQTFITYCCDHRRDWSNLRELDRLLAEYFTSRYISGAAASVGSQTVAALAHFTPGLPRRVGSLLPRASRAMQAWRRRAPTLTRLPIPRAVMFALAGVLIAWQQAPMAAWLAIAFSAYLRPAEAQRLTTDSIVEPSACEAAACQPQLSAAGPVGASAAAGSERLRPRPGGSECADHLRRRFKAAVSRGSLCRRRVVLELFCGSGHFSAAARRLGLSALGLDLRLSPLEDHCRRDFERVVTGWLRGRAVAAVFLGTPCTTWSRALRKALRSRAHPMGISGLSTSEIARLTTGNASFYFTCRIIRTQSSKPMGSLWVYAPVNDLHTWARKEPLIDGPRNGNAKILPGHVFEVTQEKVGERGILYLYLADGRGWLFDTKPGVGQMCRRHDGEVPPPAAAAQSTGVDADGAGREGDKPRRKSKWDVADAGDAQPASGTSQADNPGWRPLYTNPGSASRPDANAGVPQQPGMPPLGLQPGVQPMQPPPPGMQPEQPPPPGMQPGPPPPPGMQPVVPPPPSMQPGAPPPPGMQLGPPPPSGMQPGAPPPLGMQPGATPPPCTQPGAPPPPGMQPGAPPPPGMQPGAPPPPPVMQPGAPPPPGMQPPPMQPPAQAKLLLLPPGMAAPSMQPPPASSAVQPDPGVPAPPPAAALPGQPPLAPPPGAPLGPPGPPPPAMTGPPQPGAMAPPAGAVVAGAPPFTATGGMSKASSSVFDPGLAAVPGFEGGTSKAGPRQVPAKFPQVTFQVAQAAPQPGMERRWVLDNRNLHQKGSDGLGYRTHKHWEAKAVPPRQEKWGAMVIGLDEGDGWLKVGDLYLPMTAGNVPVIFPLEDKAPPVPPAPFAPLPPVVQVGLPPSQIVTASFGPQAERLGLELFWDGPRPTVGQVPAGSEAHAQGVQTGDVLLAANGTDTLNRRSDDLMCLLKARPLELQFQRG</sequence>
<reference evidence="3" key="1">
    <citation type="submission" date="2023-10" db="EMBL/GenBank/DDBJ databases">
        <authorList>
            <person name="Chen Y."/>
            <person name="Shah S."/>
            <person name="Dougan E. K."/>
            <person name="Thang M."/>
            <person name="Chan C."/>
        </authorList>
    </citation>
    <scope>NUCLEOTIDE SEQUENCE [LARGE SCALE GENOMIC DNA]</scope>
</reference>
<dbReference type="InterPro" id="IPR001478">
    <property type="entry name" value="PDZ"/>
</dbReference>
<dbReference type="InterPro" id="IPR036034">
    <property type="entry name" value="PDZ_sf"/>
</dbReference>
<evidence type="ECO:0000313" key="3">
    <source>
        <dbReference type="EMBL" id="CAK0848001.1"/>
    </source>
</evidence>
<dbReference type="EMBL" id="CAUYUJ010014948">
    <property type="protein sequence ID" value="CAK0848001.1"/>
    <property type="molecule type" value="Genomic_DNA"/>
</dbReference>
<accession>A0ABN9TPK7</accession>
<comment type="caution">
    <text evidence="3">The sequence shown here is derived from an EMBL/GenBank/DDBJ whole genome shotgun (WGS) entry which is preliminary data.</text>
</comment>
<feature type="domain" description="PDZ" evidence="2">
    <location>
        <begin position="1601"/>
        <end position="1667"/>
    </location>
</feature>
<keyword evidence="4" id="KW-1185">Reference proteome</keyword>
<dbReference type="SUPFAM" id="SSF53335">
    <property type="entry name" value="S-adenosyl-L-methionine-dependent methyltransferases"/>
    <property type="match status" value="1"/>
</dbReference>
<dbReference type="InterPro" id="IPR029063">
    <property type="entry name" value="SAM-dependent_MTases_sf"/>
</dbReference>
<feature type="compositionally biased region" description="Pro residues" evidence="1">
    <location>
        <begin position="1230"/>
        <end position="1355"/>
    </location>
</feature>
<evidence type="ECO:0000313" key="4">
    <source>
        <dbReference type="Proteomes" id="UP001189429"/>
    </source>
</evidence>
<feature type="compositionally biased region" description="Pro residues" evidence="1">
    <location>
        <begin position="1386"/>
        <end position="1427"/>
    </location>
</feature>
<feature type="region of interest" description="Disordered" evidence="1">
    <location>
        <begin position="1134"/>
        <end position="1434"/>
    </location>
</feature>
<dbReference type="SUPFAM" id="SSF50156">
    <property type="entry name" value="PDZ domain-like"/>
    <property type="match status" value="1"/>
</dbReference>
<dbReference type="PROSITE" id="PS50106">
    <property type="entry name" value="PDZ"/>
    <property type="match status" value="1"/>
</dbReference>
<organism evidence="3 4">
    <name type="scientific">Prorocentrum cordatum</name>
    <dbReference type="NCBI Taxonomy" id="2364126"/>
    <lineage>
        <taxon>Eukaryota</taxon>
        <taxon>Sar</taxon>
        <taxon>Alveolata</taxon>
        <taxon>Dinophyceae</taxon>
        <taxon>Prorocentrales</taxon>
        <taxon>Prorocentraceae</taxon>
        <taxon>Prorocentrum</taxon>
    </lineage>
</organism>
<evidence type="ECO:0000259" key="2">
    <source>
        <dbReference type="PROSITE" id="PS50106"/>
    </source>
</evidence>
<gene>
    <name evidence="3" type="ORF">PCOR1329_LOCUS41062</name>
</gene>